<dbReference type="EMBL" id="NEVT01000008">
    <property type="protein sequence ID" value="OZI72582.1"/>
    <property type="molecule type" value="Genomic_DNA"/>
</dbReference>
<keyword evidence="4" id="KW-1185">Reference proteome</keyword>
<dbReference type="Pfam" id="PF22288">
    <property type="entry name" value="DUF6963"/>
    <property type="match status" value="1"/>
</dbReference>
<organism evidence="3 4">
    <name type="scientific">Bordetella genomosp. 2</name>
    <dbReference type="NCBI Taxonomy" id="1983456"/>
    <lineage>
        <taxon>Bacteria</taxon>
        <taxon>Pseudomonadati</taxon>
        <taxon>Pseudomonadota</taxon>
        <taxon>Betaproteobacteria</taxon>
        <taxon>Burkholderiales</taxon>
        <taxon>Alcaligenaceae</taxon>
        <taxon>Bordetella</taxon>
    </lineage>
</organism>
<name>A0A261VGD8_9BORD</name>
<dbReference type="InterPro" id="IPR055683">
    <property type="entry name" value="DUF7259"/>
</dbReference>
<evidence type="ECO:0000313" key="3">
    <source>
        <dbReference type="EMBL" id="OZI72582.1"/>
    </source>
</evidence>
<dbReference type="Proteomes" id="UP000215633">
    <property type="component" value="Unassembled WGS sequence"/>
</dbReference>
<comment type="caution">
    <text evidence="3">The sequence shown here is derived from an EMBL/GenBank/DDBJ whole genome shotgun (WGS) entry which is preliminary data.</text>
</comment>
<feature type="domain" description="DUF6963" evidence="1">
    <location>
        <begin position="2"/>
        <end position="214"/>
    </location>
</feature>
<reference evidence="4" key="1">
    <citation type="submission" date="2017-05" db="EMBL/GenBank/DDBJ databases">
        <title>Complete and WGS of Bordetella genogroups.</title>
        <authorList>
            <person name="Spilker T."/>
            <person name="Lipuma J."/>
        </authorList>
    </citation>
    <scope>NUCLEOTIDE SEQUENCE [LARGE SCALE GENOMIC DNA]</scope>
    <source>
        <strain evidence="4">AU8256</strain>
    </source>
</reference>
<dbReference type="Pfam" id="PF23920">
    <property type="entry name" value="DUF7259"/>
    <property type="match status" value="1"/>
</dbReference>
<accession>A0A261VGD8</accession>
<dbReference type="AlphaFoldDB" id="A0A261VGD8"/>
<protein>
    <submittedName>
        <fullName evidence="3">Uncharacterized protein</fullName>
    </submittedName>
</protein>
<dbReference type="RefSeq" id="WP_212591745.1">
    <property type="nucleotide sequence ID" value="NZ_NEVT01000008.1"/>
</dbReference>
<gene>
    <name evidence="3" type="ORF">CAL24_20050</name>
</gene>
<proteinExistence type="predicted"/>
<evidence type="ECO:0000259" key="1">
    <source>
        <dbReference type="Pfam" id="PF22288"/>
    </source>
</evidence>
<evidence type="ECO:0000313" key="4">
    <source>
        <dbReference type="Proteomes" id="UP000215633"/>
    </source>
</evidence>
<feature type="domain" description="DUF7259" evidence="2">
    <location>
        <begin position="224"/>
        <end position="297"/>
    </location>
</feature>
<dbReference type="InterPro" id="IPR054236">
    <property type="entry name" value="DUF6963"/>
</dbReference>
<sequence length="311" mass="31622">MTIGIAASGPRAGAAVRAAVLGAELLGRGAIGGFAVFAVLDGQGRYRHCETQRGGIGALDIPPAWLEARAAAVIASGPDRPEPLVQFLPGASGIGLVTGHRLPNRPGADGVPLNQAVLARLAEGHEPQQAIDSVLAGCAQADAGLIALAADGRLGWGNSARVAGRADLGQAQRAAAAGRLALLHNSIYADLRGATLADALADLAWAELAGRPAPWRFLTLAAPVPVRPAARDCVHVDATGAIVALESADPHLPTLERRGTAIYLGAEVRQDGAPAGWAATELYADVAAGVARPIDGLARRTLLMRSLDVAA</sequence>
<evidence type="ECO:0000259" key="2">
    <source>
        <dbReference type="Pfam" id="PF23920"/>
    </source>
</evidence>